<evidence type="ECO:0000313" key="2">
    <source>
        <dbReference type="Proteomes" id="UP000298781"/>
    </source>
</evidence>
<dbReference type="InterPro" id="IPR021333">
    <property type="entry name" value="DUF2946"/>
</dbReference>
<organism evidence="1 2">
    <name type="scientific">Phreatobacter stygius</name>
    <dbReference type="NCBI Taxonomy" id="1940610"/>
    <lineage>
        <taxon>Bacteria</taxon>
        <taxon>Pseudomonadati</taxon>
        <taxon>Pseudomonadota</taxon>
        <taxon>Alphaproteobacteria</taxon>
        <taxon>Hyphomicrobiales</taxon>
        <taxon>Phreatobacteraceae</taxon>
        <taxon>Phreatobacter</taxon>
    </lineage>
</organism>
<dbReference type="Pfam" id="PF11162">
    <property type="entry name" value="DUF2946"/>
    <property type="match status" value="1"/>
</dbReference>
<evidence type="ECO:0000313" key="1">
    <source>
        <dbReference type="EMBL" id="QCI66377.1"/>
    </source>
</evidence>
<dbReference type="OrthoDB" id="8480863at2"/>
<accession>A0A4D7BEM3</accession>
<name>A0A4D7BEM3_9HYPH</name>
<keyword evidence="2" id="KW-1185">Reference proteome</keyword>
<dbReference type="KEGG" id="pstg:E8M01_20415"/>
<protein>
    <submittedName>
        <fullName evidence="1">DUF2946 domain-containing protein</fullName>
    </submittedName>
</protein>
<gene>
    <name evidence="1" type="ORF">E8M01_20415</name>
</gene>
<reference evidence="1 2" key="1">
    <citation type="submission" date="2019-04" db="EMBL/GenBank/DDBJ databases">
        <title>Phreatobacter aquaticus sp. nov.</title>
        <authorList>
            <person name="Choi A."/>
        </authorList>
    </citation>
    <scope>NUCLEOTIDE SEQUENCE [LARGE SCALE GENOMIC DNA]</scope>
    <source>
        <strain evidence="1 2">KCTC 52518</strain>
    </source>
</reference>
<dbReference type="Proteomes" id="UP000298781">
    <property type="component" value="Chromosome"/>
</dbReference>
<proteinExistence type="predicted"/>
<dbReference type="AlphaFoldDB" id="A0A4D7BEM3"/>
<dbReference type="EMBL" id="CP039690">
    <property type="protein sequence ID" value="QCI66377.1"/>
    <property type="molecule type" value="Genomic_DNA"/>
</dbReference>
<sequence length="135" mass="13936">MGFLRGDHCRAGRNMLVAVLAYVIAATGFLGAINRTAHALEANQAGLVIICTMDGMSLVPGDGPDGGKQVHQFQHCVLCATAVPASVAIADAMVTDVAEPVAARAPARSYDPILPAYAFIGWTGSRPPRAPPVVA</sequence>